<comment type="caution">
    <text evidence="2">The sequence shown here is derived from an EMBL/GenBank/DDBJ whole genome shotgun (WGS) entry which is preliminary data.</text>
</comment>
<dbReference type="AlphaFoldDB" id="A0A4Z2HBH6"/>
<feature type="region of interest" description="Disordered" evidence="1">
    <location>
        <begin position="58"/>
        <end position="81"/>
    </location>
</feature>
<name>A0A4Z2HBH6_9TELE</name>
<sequence length="81" mass="9184">MRINSLVLLGSRQVIPPPHRPSEEKLRNIKQEKSLQHFVTLVFTDGRMESLEDHWRDDYPDTGGRPSAPTGKAITVLFGSE</sequence>
<evidence type="ECO:0000313" key="2">
    <source>
        <dbReference type="EMBL" id="TNN62981.1"/>
    </source>
</evidence>
<reference evidence="2 3" key="1">
    <citation type="submission" date="2019-03" db="EMBL/GenBank/DDBJ databases">
        <title>First draft genome of Liparis tanakae, snailfish: a comprehensive survey of snailfish specific genes.</title>
        <authorList>
            <person name="Kim W."/>
            <person name="Song I."/>
            <person name="Jeong J.-H."/>
            <person name="Kim D."/>
            <person name="Kim S."/>
            <person name="Ryu S."/>
            <person name="Song J.Y."/>
            <person name="Lee S.K."/>
        </authorList>
    </citation>
    <scope>NUCLEOTIDE SEQUENCE [LARGE SCALE GENOMIC DNA]</scope>
    <source>
        <tissue evidence="2">Muscle</tissue>
    </source>
</reference>
<accession>A0A4Z2HBH6</accession>
<dbReference type="EMBL" id="SRLO01000282">
    <property type="protein sequence ID" value="TNN62981.1"/>
    <property type="molecule type" value="Genomic_DNA"/>
</dbReference>
<organism evidence="2 3">
    <name type="scientific">Liparis tanakae</name>
    <name type="common">Tanaka's snailfish</name>
    <dbReference type="NCBI Taxonomy" id="230148"/>
    <lineage>
        <taxon>Eukaryota</taxon>
        <taxon>Metazoa</taxon>
        <taxon>Chordata</taxon>
        <taxon>Craniata</taxon>
        <taxon>Vertebrata</taxon>
        <taxon>Euteleostomi</taxon>
        <taxon>Actinopterygii</taxon>
        <taxon>Neopterygii</taxon>
        <taxon>Teleostei</taxon>
        <taxon>Neoteleostei</taxon>
        <taxon>Acanthomorphata</taxon>
        <taxon>Eupercaria</taxon>
        <taxon>Perciformes</taxon>
        <taxon>Cottioidei</taxon>
        <taxon>Cottales</taxon>
        <taxon>Liparidae</taxon>
        <taxon>Liparis</taxon>
    </lineage>
</organism>
<evidence type="ECO:0000313" key="3">
    <source>
        <dbReference type="Proteomes" id="UP000314294"/>
    </source>
</evidence>
<protein>
    <submittedName>
        <fullName evidence="2">Uncharacterized protein</fullName>
    </submittedName>
</protein>
<dbReference type="Proteomes" id="UP000314294">
    <property type="component" value="Unassembled WGS sequence"/>
</dbReference>
<evidence type="ECO:0000256" key="1">
    <source>
        <dbReference type="SAM" id="MobiDB-lite"/>
    </source>
</evidence>
<gene>
    <name evidence="2" type="ORF">EYF80_026790</name>
</gene>
<keyword evidence="3" id="KW-1185">Reference proteome</keyword>
<proteinExistence type="predicted"/>